<evidence type="ECO:0008006" key="3">
    <source>
        <dbReference type="Google" id="ProtNLM"/>
    </source>
</evidence>
<gene>
    <name evidence="1" type="ORF">EV656_102415</name>
</gene>
<reference evidence="1 2" key="1">
    <citation type="submission" date="2019-03" db="EMBL/GenBank/DDBJ databases">
        <title>Genomic Encyclopedia of Type Strains, Phase IV (KMG-IV): sequencing the most valuable type-strain genomes for metagenomic binning, comparative biology and taxonomic classification.</title>
        <authorList>
            <person name="Goeker M."/>
        </authorList>
    </citation>
    <scope>NUCLEOTIDE SEQUENCE [LARGE SCALE GENOMIC DNA]</scope>
    <source>
        <strain evidence="1 2">DSM 2781</strain>
    </source>
</reference>
<dbReference type="OrthoDB" id="5339359at2"/>
<organism evidence="1 2">
    <name type="scientific">Rhodovulum adriaticum</name>
    <name type="common">Rhodopseudomonas adriatica</name>
    <dbReference type="NCBI Taxonomy" id="35804"/>
    <lineage>
        <taxon>Bacteria</taxon>
        <taxon>Pseudomonadati</taxon>
        <taxon>Pseudomonadota</taxon>
        <taxon>Alphaproteobacteria</taxon>
        <taxon>Rhodobacterales</taxon>
        <taxon>Paracoccaceae</taxon>
        <taxon>Rhodovulum</taxon>
    </lineage>
</organism>
<dbReference type="PROSITE" id="PS51257">
    <property type="entry name" value="PROKAR_LIPOPROTEIN"/>
    <property type="match status" value="1"/>
</dbReference>
<dbReference type="EMBL" id="SLXL01000002">
    <property type="protein sequence ID" value="TCP26448.1"/>
    <property type="molecule type" value="Genomic_DNA"/>
</dbReference>
<keyword evidence="2" id="KW-1185">Reference proteome</keyword>
<dbReference type="Proteomes" id="UP000295733">
    <property type="component" value="Unassembled WGS sequence"/>
</dbReference>
<dbReference type="AlphaFoldDB" id="A0A4R2NXN6"/>
<dbReference type="RefSeq" id="WP_132600521.1">
    <property type="nucleotide sequence ID" value="NZ_NRRP01000027.1"/>
</dbReference>
<protein>
    <recommendedName>
        <fullName evidence="3">Lipoprotein</fullName>
    </recommendedName>
</protein>
<comment type="caution">
    <text evidence="1">The sequence shown here is derived from an EMBL/GenBank/DDBJ whole genome shotgun (WGS) entry which is preliminary data.</text>
</comment>
<name>A0A4R2NXN6_RHOAD</name>
<sequence length="202" mass="22230">MSCGPRGIVRVLTVVATLLLAGCVTPPETPERAPDQVADLAAALRAMGPGVDQQEAARAAELAYSHTAVLAEEYQITDPPLVHNAKVNMGLRPRGLCWHWAEDMETRLKQEGFATLQVHRAIANSDNPFRIDHSTAILSRRGDPFDKGIVLDPWREGGRLFWAPVAEDTRYNWRARRIVMAEKWERQSAQGVLATSGAAAAR</sequence>
<evidence type="ECO:0000313" key="1">
    <source>
        <dbReference type="EMBL" id="TCP26448.1"/>
    </source>
</evidence>
<accession>A0A4R2NXN6</accession>
<proteinExistence type="predicted"/>
<evidence type="ECO:0000313" key="2">
    <source>
        <dbReference type="Proteomes" id="UP000295733"/>
    </source>
</evidence>